<protein>
    <submittedName>
        <fullName evidence="1">2-methylcitrate dehydratase</fullName>
    </submittedName>
</protein>
<organism evidence="1 2">
    <name type="scientific">Ralstonia soli</name>
    <dbReference type="NCBI Taxonomy" id="2953896"/>
    <lineage>
        <taxon>Bacteria</taxon>
        <taxon>Pseudomonadati</taxon>
        <taxon>Pseudomonadota</taxon>
        <taxon>Betaproteobacteria</taxon>
        <taxon>Burkholderiales</taxon>
        <taxon>Burkholderiaceae</taxon>
        <taxon>Ralstonia</taxon>
    </lineage>
</organism>
<sequence length="127" mass="13252">MPATAATIRPAHGTILTDDVNVFWLAKVLGPDVPEAAIPHGAAAPGSNVFGHRMAEDHQDSIAHGLRMKLAHAGNALLTGNEHDTEKCSIAHGNTARFNGGKALDRVVAPHRLPAVPASASIDLYVT</sequence>
<dbReference type="RefSeq" id="WP_252684098.1">
    <property type="nucleotide sequence ID" value="NZ_JAMXHT010000009.1"/>
</dbReference>
<dbReference type="EMBL" id="JAMXHT010000009">
    <property type="protein sequence ID" value="MCO5401087.1"/>
    <property type="molecule type" value="Genomic_DNA"/>
</dbReference>
<gene>
    <name evidence="1" type="ORF">NG900_23035</name>
</gene>
<dbReference type="Proteomes" id="UP001162811">
    <property type="component" value="Unassembled WGS sequence"/>
</dbReference>
<proteinExistence type="predicted"/>
<comment type="caution">
    <text evidence="1">The sequence shown here is derived from an EMBL/GenBank/DDBJ whole genome shotgun (WGS) entry which is preliminary data.</text>
</comment>
<accession>A0ABT1AST9</accession>
<keyword evidence="2" id="KW-1185">Reference proteome</keyword>
<reference evidence="1" key="1">
    <citation type="submission" date="2022-06" db="EMBL/GenBank/DDBJ databases">
        <authorList>
            <person name="Lu C.-H."/>
        </authorList>
    </citation>
    <scope>NUCLEOTIDE SEQUENCE</scope>
    <source>
        <strain evidence="1">21MJYT02-11</strain>
    </source>
</reference>
<evidence type="ECO:0000313" key="2">
    <source>
        <dbReference type="Proteomes" id="UP001162811"/>
    </source>
</evidence>
<name>A0ABT1AST9_9RALS</name>
<evidence type="ECO:0000313" key="1">
    <source>
        <dbReference type="EMBL" id="MCO5401087.1"/>
    </source>
</evidence>
<reference evidence="1" key="2">
    <citation type="journal article" date="2023" name="Front. Microbiol.">
        <title>Ralstonia chuxiongensis sp. nov., Ralstonia mojiangensis sp. nov., and Ralstonia soli sp. nov., isolated from tobacco fields, are three novel species in the family Burkholderiaceae.</title>
        <authorList>
            <person name="Lu C.H."/>
            <person name="Zhang Y.Y."/>
            <person name="Jiang N."/>
            <person name="Chen W."/>
            <person name="Shao X."/>
            <person name="Zhao Z.M."/>
            <person name="Lu W.L."/>
            <person name="Hu X."/>
            <person name="Xi Y.X."/>
            <person name="Zou S.Y."/>
            <person name="Wei Q.J."/>
            <person name="Lin Z.L."/>
            <person name="Gong L."/>
            <person name="Gai X.T."/>
            <person name="Zhang L.Q."/>
            <person name="Li J.Y."/>
            <person name="Jin Y."/>
            <person name="Xia Z.Y."/>
        </authorList>
    </citation>
    <scope>NUCLEOTIDE SEQUENCE</scope>
    <source>
        <strain evidence="1">21MJYT02-11</strain>
    </source>
</reference>